<reference evidence="2 3" key="1">
    <citation type="submission" date="2018-01" db="EMBL/GenBank/DDBJ databases">
        <title>Metagenomic assembled genomes from two thermal pools in the Uzon Caldera, Kamchatka, Russia.</title>
        <authorList>
            <person name="Wilkins L."/>
            <person name="Ettinger C."/>
        </authorList>
    </citation>
    <scope>NUCLEOTIDE SEQUENCE [LARGE SCALE GENOMIC DNA]</scope>
    <source>
        <strain evidence="2">ZAV-05</strain>
    </source>
</reference>
<dbReference type="AlphaFoldDB" id="A0A2J6WQL6"/>
<dbReference type="InterPro" id="IPR038763">
    <property type="entry name" value="DHH_sf"/>
</dbReference>
<dbReference type="PANTHER" id="PTHR47618">
    <property type="entry name" value="BIFUNCTIONAL OLIGORIBONUCLEASE AND PAP PHOSPHATASE NRNA"/>
    <property type="match status" value="1"/>
</dbReference>
<dbReference type="SUPFAM" id="SSF64182">
    <property type="entry name" value="DHH phosphoesterases"/>
    <property type="match status" value="1"/>
</dbReference>
<dbReference type="Pfam" id="PF01368">
    <property type="entry name" value="DHH"/>
    <property type="match status" value="1"/>
</dbReference>
<gene>
    <name evidence="2" type="ORF">C0187_01140</name>
</gene>
<dbReference type="InterPro" id="IPR051319">
    <property type="entry name" value="Oligoribo/pAp-PDE_c-di-AMP_PDE"/>
</dbReference>
<evidence type="ECO:0000313" key="2">
    <source>
        <dbReference type="EMBL" id="PMP72701.1"/>
    </source>
</evidence>
<proteinExistence type="predicted"/>
<dbReference type="PANTHER" id="PTHR47618:SF1">
    <property type="entry name" value="BIFUNCTIONAL OLIGORIBONUCLEASE AND PAP PHOSPHATASE NRNA"/>
    <property type="match status" value="1"/>
</dbReference>
<accession>A0A2J6WQL6</accession>
<sequence length="330" mass="37470">MIKQILDVLKPKRKILILTHNNPDPDTLAAAFGLKFILYKLLQKRCTIAYHGIIGRAENRELVRQCNIDIYPSTMLDFSRYDGLVVVDTQPTAGNVYIPKGFFPDVVVDHHNFRDPTKQVKVYDVRLEYGSTSSIIVEYCKELGLICEQDVATALFYGIRTDTVGAGRQNNRIDLSMMSYVLPHISLKKLSKIETPELPKYYFKNIKIALENALIYNDLIFCDLKDVRNADLIAETSDFFLRMRDIKWSFVIGKVDDMAFFSLRCKQAKRKVSMIALGIVKGVGTGGGHMKSAGGQIPIKKGSNYEEYVLEIKKRLMRKIKIKGSDAKTI</sequence>
<dbReference type="RefSeq" id="WP_424605170.1">
    <property type="nucleotide sequence ID" value="NZ_JBNAVA010000002.1"/>
</dbReference>
<comment type="caution">
    <text evidence="2">The sequence shown here is derived from an EMBL/GenBank/DDBJ whole genome shotgun (WGS) entry which is preliminary data.</text>
</comment>
<dbReference type="EMBL" id="PNIN01000019">
    <property type="protein sequence ID" value="PMP72701.1"/>
    <property type="molecule type" value="Genomic_DNA"/>
</dbReference>
<evidence type="ECO:0000313" key="3">
    <source>
        <dbReference type="Proteomes" id="UP000242881"/>
    </source>
</evidence>
<feature type="domain" description="DDH" evidence="1">
    <location>
        <begin position="14"/>
        <end position="159"/>
    </location>
</feature>
<dbReference type="Proteomes" id="UP000242881">
    <property type="component" value="Unassembled WGS sequence"/>
</dbReference>
<protein>
    <submittedName>
        <fullName evidence="2">Phosphoesterase</fullName>
    </submittedName>
</protein>
<dbReference type="InterPro" id="IPR001667">
    <property type="entry name" value="DDH_dom"/>
</dbReference>
<name>A0A2J6WQL6_9BACT</name>
<organism evidence="2 3">
    <name type="scientific">Calditerrivibrio nitroreducens</name>
    <dbReference type="NCBI Taxonomy" id="477976"/>
    <lineage>
        <taxon>Bacteria</taxon>
        <taxon>Pseudomonadati</taxon>
        <taxon>Deferribacterota</taxon>
        <taxon>Deferribacteres</taxon>
        <taxon>Deferribacterales</taxon>
        <taxon>Calditerrivibrionaceae</taxon>
    </lineage>
</organism>
<evidence type="ECO:0000259" key="1">
    <source>
        <dbReference type="Pfam" id="PF01368"/>
    </source>
</evidence>
<dbReference type="Gene3D" id="3.10.310.30">
    <property type="match status" value="1"/>
</dbReference>
<dbReference type="Gene3D" id="3.90.1640.10">
    <property type="entry name" value="inorganic pyrophosphatase (n-terminal core)"/>
    <property type="match status" value="1"/>
</dbReference>